<accession>A0A382PIE1</accession>
<dbReference type="EMBL" id="UINC01107633">
    <property type="protein sequence ID" value="SVC73159.1"/>
    <property type="molecule type" value="Genomic_DNA"/>
</dbReference>
<organism evidence="1">
    <name type="scientific">marine metagenome</name>
    <dbReference type="NCBI Taxonomy" id="408172"/>
    <lineage>
        <taxon>unclassified sequences</taxon>
        <taxon>metagenomes</taxon>
        <taxon>ecological metagenomes</taxon>
    </lineage>
</organism>
<reference evidence="1" key="1">
    <citation type="submission" date="2018-05" db="EMBL/GenBank/DDBJ databases">
        <authorList>
            <person name="Lanie J.A."/>
            <person name="Ng W.-L."/>
            <person name="Kazmierczak K.M."/>
            <person name="Andrzejewski T.M."/>
            <person name="Davidsen T.M."/>
            <person name="Wayne K.J."/>
            <person name="Tettelin H."/>
            <person name="Glass J.I."/>
            <person name="Rusch D."/>
            <person name="Podicherti R."/>
            <person name="Tsui H.-C.T."/>
            <person name="Winkler M.E."/>
        </authorList>
    </citation>
    <scope>NUCLEOTIDE SEQUENCE</scope>
</reference>
<protein>
    <submittedName>
        <fullName evidence="1">Uncharacterized protein</fullName>
    </submittedName>
</protein>
<name>A0A382PIE1_9ZZZZ</name>
<dbReference type="AlphaFoldDB" id="A0A382PIE1"/>
<proteinExistence type="predicted"/>
<gene>
    <name evidence="1" type="ORF">METZ01_LOCUS326013</name>
</gene>
<evidence type="ECO:0000313" key="1">
    <source>
        <dbReference type="EMBL" id="SVC73159.1"/>
    </source>
</evidence>
<sequence length="199" mass="21666">MKNIYIIIILFLSFTIFSCAKKSDTSSSTTATNTTEVEGTWITSCTVDSDNDSHLYKIVVTGTDVVETDEVHSDTTCSTDAWKWEYTYSSLTIEDEVTFTDGTKGHKFSVDIQSYKYTQQTSVGVSTLNLTSACGYNDWVINTAKDVTGLTCGSTTYPAKNTTGRGLYNLVGNNLFLGGLVTTGSYPTGVSTNVTYVKQ</sequence>
<dbReference type="PROSITE" id="PS51257">
    <property type="entry name" value="PROKAR_LIPOPROTEIN"/>
    <property type="match status" value="1"/>
</dbReference>